<feature type="signal peptide" evidence="5">
    <location>
        <begin position="1"/>
        <end position="20"/>
    </location>
</feature>
<evidence type="ECO:0000256" key="4">
    <source>
        <dbReference type="ARBA" id="ARBA00022729"/>
    </source>
</evidence>
<evidence type="ECO:0000256" key="1">
    <source>
        <dbReference type="ARBA" id="ARBA00004613"/>
    </source>
</evidence>
<feature type="chain" id="PRO_5042141668" evidence="5">
    <location>
        <begin position="21"/>
        <end position="141"/>
    </location>
</feature>
<dbReference type="GO" id="GO:0005576">
    <property type="term" value="C:extracellular region"/>
    <property type="evidence" value="ECO:0007669"/>
    <property type="project" value="UniProtKB-SubCell"/>
</dbReference>
<dbReference type="SUPFAM" id="SSF57501">
    <property type="entry name" value="Cystine-knot cytokines"/>
    <property type="match status" value="1"/>
</dbReference>
<evidence type="ECO:0000256" key="3">
    <source>
        <dbReference type="ARBA" id="ARBA00022525"/>
    </source>
</evidence>
<dbReference type="InterPro" id="IPR010345">
    <property type="entry name" value="IL-17_fam"/>
</dbReference>
<dbReference type="GO" id="GO:0005125">
    <property type="term" value="F:cytokine activity"/>
    <property type="evidence" value="ECO:0007669"/>
    <property type="project" value="InterPro"/>
</dbReference>
<dbReference type="InterPro" id="IPR029034">
    <property type="entry name" value="Cystine-knot_cytokine"/>
</dbReference>
<gene>
    <name evidence="6" type="primary">Il17c</name>
    <name evidence="6" type="ORF">AOXY_G30612</name>
</gene>
<comment type="subcellular location">
    <subcellularLocation>
        <location evidence="1">Secreted</location>
    </subcellularLocation>
</comment>
<accession>A0AAD8CLF3</accession>
<dbReference type="Pfam" id="PF06083">
    <property type="entry name" value="IL17"/>
    <property type="match status" value="1"/>
</dbReference>
<dbReference type="EMBL" id="JAGXEW010000044">
    <property type="protein sequence ID" value="KAK1152906.1"/>
    <property type="molecule type" value="Genomic_DNA"/>
</dbReference>
<evidence type="ECO:0000256" key="2">
    <source>
        <dbReference type="ARBA" id="ARBA00007236"/>
    </source>
</evidence>
<keyword evidence="7" id="KW-1185">Reference proteome</keyword>
<keyword evidence="3" id="KW-0964">Secreted</keyword>
<protein>
    <submittedName>
        <fullName evidence="6">Interleukin-17F</fullName>
    </submittedName>
</protein>
<reference evidence="6" key="1">
    <citation type="submission" date="2022-02" db="EMBL/GenBank/DDBJ databases">
        <title>Atlantic sturgeon de novo genome assembly.</title>
        <authorList>
            <person name="Stock M."/>
            <person name="Klopp C."/>
            <person name="Guiguen Y."/>
            <person name="Cabau C."/>
            <person name="Parinello H."/>
            <person name="Santidrian Yebra-Pimentel E."/>
            <person name="Kuhl H."/>
            <person name="Dirks R.P."/>
            <person name="Guessner J."/>
            <person name="Wuertz S."/>
            <person name="Du K."/>
            <person name="Schartl M."/>
        </authorList>
    </citation>
    <scope>NUCLEOTIDE SEQUENCE</scope>
    <source>
        <strain evidence="6">STURGEONOMICS-FGT-2020</strain>
        <tissue evidence="6">Whole blood</tissue>
    </source>
</reference>
<evidence type="ECO:0000313" key="6">
    <source>
        <dbReference type="EMBL" id="KAK1152906.1"/>
    </source>
</evidence>
<dbReference type="Gene3D" id="2.10.90.10">
    <property type="entry name" value="Cystine-knot cytokines"/>
    <property type="match status" value="1"/>
</dbReference>
<evidence type="ECO:0000256" key="5">
    <source>
        <dbReference type="SAM" id="SignalP"/>
    </source>
</evidence>
<comment type="similarity">
    <text evidence="2">Belongs to the IL-17 family.</text>
</comment>
<organism evidence="6 7">
    <name type="scientific">Acipenser oxyrinchus oxyrinchus</name>
    <dbReference type="NCBI Taxonomy" id="40147"/>
    <lineage>
        <taxon>Eukaryota</taxon>
        <taxon>Metazoa</taxon>
        <taxon>Chordata</taxon>
        <taxon>Craniata</taxon>
        <taxon>Vertebrata</taxon>
        <taxon>Euteleostomi</taxon>
        <taxon>Actinopterygii</taxon>
        <taxon>Chondrostei</taxon>
        <taxon>Acipenseriformes</taxon>
        <taxon>Acipenseridae</taxon>
        <taxon>Acipenser</taxon>
    </lineage>
</organism>
<name>A0AAD8CLF3_ACIOX</name>
<keyword evidence="4 5" id="KW-0732">Signal</keyword>
<dbReference type="AlphaFoldDB" id="A0AAD8CLF3"/>
<sequence length="141" mass="15952">MIRIHLIAAAILLLSPPTLPFFLCKQDVCFSENDKNKAHDLNNLTLSNTDDLRERSLSPWKYENHSDPQMFPSSILIAKCKGSYCTDPGNFTKTNFLLNSVAIKYTIPVYFREKCQSDPGHYCLKTRPLAVTVGCTCARHL</sequence>
<comment type="caution">
    <text evidence="6">The sequence shown here is derived from an EMBL/GenBank/DDBJ whole genome shotgun (WGS) entry which is preliminary data.</text>
</comment>
<proteinExistence type="inferred from homology"/>
<evidence type="ECO:0000313" key="7">
    <source>
        <dbReference type="Proteomes" id="UP001230051"/>
    </source>
</evidence>
<dbReference type="Proteomes" id="UP001230051">
    <property type="component" value="Unassembled WGS sequence"/>
</dbReference>